<dbReference type="OrthoDB" id="21214at2759"/>
<evidence type="ECO:0000313" key="2">
    <source>
        <dbReference type="Proteomes" id="UP000789572"/>
    </source>
</evidence>
<accession>A0A9N9C020</accession>
<dbReference type="Proteomes" id="UP000789572">
    <property type="component" value="Unassembled WGS sequence"/>
</dbReference>
<protein>
    <submittedName>
        <fullName evidence="1">10607_t:CDS:1</fullName>
    </submittedName>
</protein>
<keyword evidence="2" id="KW-1185">Reference proteome</keyword>
<dbReference type="EMBL" id="CAJVPJ010001220">
    <property type="protein sequence ID" value="CAG8581694.1"/>
    <property type="molecule type" value="Genomic_DNA"/>
</dbReference>
<gene>
    <name evidence="1" type="ORF">POCULU_LOCUS6521</name>
</gene>
<reference evidence="1" key="1">
    <citation type="submission" date="2021-06" db="EMBL/GenBank/DDBJ databases">
        <authorList>
            <person name="Kallberg Y."/>
            <person name="Tangrot J."/>
            <person name="Rosling A."/>
        </authorList>
    </citation>
    <scope>NUCLEOTIDE SEQUENCE</scope>
    <source>
        <strain evidence="1">IA702</strain>
    </source>
</reference>
<dbReference type="AlphaFoldDB" id="A0A9N9C020"/>
<name>A0A9N9C020_9GLOM</name>
<sequence>MESLVNDIEELKQQAIPPLTDTSAPLDVENVQLACENQKLISENSSLTETAEEYEATIRLVVSKFRTQVIKIQQAKKQLNCSLRKDDRGVNKLRIQALQYENNNIRSRLAETAKRECDNVMVRTLEKGHESLKGVEDVVEERERDVPRQVVTWEGGVKVDGEFLEKDGLK</sequence>
<proteinExistence type="predicted"/>
<evidence type="ECO:0000313" key="1">
    <source>
        <dbReference type="EMBL" id="CAG8581694.1"/>
    </source>
</evidence>
<comment type="caution">
    <text evidence="1">The sequence shown here is derived from an EMBL/GenBank/DDBJ whole genome shotgun (WGS) entry which is preliminary data.</text>
</comment>
<organism evidence="1 2">
    <name type="scientific">Paraglomus occultum</name>
    <dbReference type="NCBI Taxonomy" id="144539"/>
    <lineage>
        <taxon>Eukaryota</taxon>
        <taxon>Fungi</taxon>
        <taxon>Fungi incertae sedis</taxon>
        <taxon>Mucoromycota</taxon>
        <taxon>Glomeromycotina</taxon>
        <taxon>Glomeromycetes</taxon>
        <taxon>Paraglomerales</taxon>
        <taxon>Paraglomeraceae</taxon>
        <taxon>Paraglomus</taxon>
    </lineage>
</organism>